<proteinExistence type="predicted"/>
<dbReference type="GO" id="GO:0005886">
    <property type="term" value="C:plasma membrane"/>
    <property type="evidence" value="ECO:0007669"/>
    <property type="project" value="UniProtKB-SubCell"/>
</dbReference>
<name>A0A447QU40_SERRU</name>
<evidence type="ECO:0000259" key="3">
    <source>
        <dbReference type="Pfam" id="PF12911"/>
    </source>
</evidence>
<sequence>MPFDNVYRERKMPSPLRYTWRIFYGDALAMIGFYGVIALVLLSLFGSLLAPYALDQQFLGYQLLPPSWSRIRQRLVLPRHRRSGTRPAEPSADRHHRHLRLGAGGDAGRRLSSGDPRGTGRRDPRPALGGAEPYSRYPAVDPFTAAGDRWWWRLSARNWSTPCWRYGWRCCRAWCAPSTARCMTSWKKSTWWRRGWTAPRLCRSCGMRCWPNIAAVLVTEFTRALSMAILDIAALGFLDLARSCRRRNGAPCSAIRCGAGVRRPLGGDAAARRHPDQRIADQPVGRWACARAINAGVE</sequence>
<dbReference type="STRING" id="61652.AXX16_3023"/>
<gene>
    <name evidence="4" type="primary">sapC</name>
    <name evidence="4" type="ORF">NCTC9419_05171</name>
</gene>
<protein>
    <submittedName>
        <fullName evidence="4">Peptide transport system permease protein sapC</fullName>
    </submittedName>
</protein>
<keyword evidence="2" id="KW-1133">Transmembrane helix</keyword>
<dbReference type="InterPro" id="IPR025966">
    <property type="entry name" value="OppC_N"/>
</dbReference>
<evidence type="ECO:0000313" key="5">
    <source>
        <dbReference type="Proteomes" id="UP000271603"/>
    </source>
</evidence>
<feature type="domain" description="Oligopeptide transport permease C-like N-terminal" evidence="3">
    <location>
        <begin position="14"/>
        <end position="66"/>
    </location>
</feature>
<accession>A0A447QU40</accession>
<organism evidence="4 5">
    <name type="scientific">Serratia rubidaea</name>
    <name type="common">Serratia marinorubra</name>
    <dbReference type="NCBI Taxonomy" id="61652"/>
    <lineage>
        <taxon>Bacteria</taxon>
        <taxon>Pseudomonadati</taxon>
        <taxon>Pseudomonadota</taxon>
        <taxon>Gammaproteobacteria</taxon>
        <taxon>Enterobacterales</taxon>
        <taxon>Yersiniaceae</taxon>
        <taxon>Serratia</taxon>
    </lineage>
</organism>
<evidence type="ECO:0000256" key="2">
    <source>
        <dbReference type="SAM" id="Phobius"/>
    </source>
</evidence>
<dbReference type="AlphaFoldDB" id="A0A447QU40"/>
<reference evidence="4 5" key="1">
    <citation type="submission" date="2018-12" db="EMBL/GenBank/DDBJ databases">
        <authorList>
            <consortium name="Pathogen Informatics"/>
        </authorList>
    </citation>
    <scope>NUCLEOTIDE SEQUENCE [LARGE SCALE GENOMIC DNA]</scope>
    <source>
        <strain evidence="4 5">NCTC9419</strain>
    </source>
</reference>
<evidence type="ECO:0000256" key="1">
    <source>
        <dbReference type="SAM" id="MobiDB-lite"/>
    </source>
</evidence>
<dbReference type="Pfam" id="PF12911">
    <property type="entry name" value="OppC_N"/>
    <property type="match status" value="1"/>
</dbReference>
<feature type="transmembrane region" description="Helical" evidence="2">
    <location>
        <begin position="21"/>
        <end position="54"/>
    </location>
</feature>
<keyword evidence="2" id="KW-0472">Membrane</keyword>
<feature type="region of interest" description="Disordered" evidence="1">
    <location>
        <begin position="80"/>
        <end position="133"/>
    </location>
</feature>
<dbReference type="Proteomes" id="UP000271603">
    <property type="component" value="Chromosome"/>
</dbReference>
<dbReference type="EMBL" id="LR134155">
    <property type="protein sequence ID" value="VEA73538.1"/>
    <property type="molecule type" value="Genomic_DNA"/>
</dbReference>
<evidence type="ECO:0000313" key="4">
    <source>
        <dbReference type="EMBL" id="VEA73538.1"/>
    </source>
</evidence>
<keyword evidence="2" id="KW-0812">Transmembrane</keyword>